<evidence type="ECO:0000313" key="2">
    <source>
        <dbReference type="EMBL" id="TFW15218.1"/>
    </source>
</evidence>
<organism evidence="2 3">
    <name type="scientific">Brevundimonas intermedia</name>
    <dbReference type="NCBI Taxonomy" id="74315"/>
    <lineage>
        <taxon>Bacteria</taxon>
        <taxon>Pseudomonadati</taxon>
        <taxon>Pseudomonadota</taxon>
        <taxon>Alphaproteobacteria</taxon>
        <taxon>Caulobacterales</taxon>
        <taxon>Caulobacteraceae</taxon>
        <taxon>Brevundimonas</taxon>
    </lineage>
</organism>
<dbReference type="EMBL" id="SPVH01000001">
    <property type="protein sequence ID" value="TFW15218.1"/>
    <property type="molecule type" value="Genomic_DNA"/>
</dbReference>
<name>A0A4Y9S6R1_9CAUL</name>
<dbReference type="Proteomes" id="UP000298216">
    <property type="component" value="Unassembled WGS sequence"/>
</dbReference>
<dbReference type="AlphaFoldDB" id="A0A4Y9S6R1"/>
<dbReference type="RefSeq" id="WP_135193216.1">
    <property type="nucleotide sequence ID" value="NZ_SPVH01000001.1"/>
</dbReference>
<protein>
    <submittedName>
        <fullName evidence="2">Uncharacterized protein</fullName>
    </submittedName>
</protein>
<sequence length="159" mass="16731">MSAGSMLRALTPLGWWAAGVATLALSFALLGGLGFRWDPLDLQQKRLETARSQARDAVAVATAQADARRIETAGAAAQAVRVDHYQHRTTAVERATATAVTQARSADDADHPLEHRRADRLCRHDRELCRLAPDLDGCAGAADVAGGGEAAVRPGDPAA</sequence>
<proteinExistence type="predicted"/>
<keyword evidence="3" id="KW-1185">Reference proteome</keyword>
<keyword evidence="1" id="KW-1133">Transmembrane helix</keyword>
<comment type="caution">
    <text evidence="2">The sequence shown here is derived from an EMBL/GenBank/DDBJ whole genome shotgun (WGS) entry which is preliminary data.</text>
</comment>
<gene>
    <name evidence="2" type="ORF">EGY25_01095</name>
</gene>
<feature type="transmembrane region" description="Helical" evidence="1">
    <location>
        <begin position="15"/>
        <end position="37"/>
    </location>
</feature>
<keyword evidence="1" id="KW-0472">Membrane</keyword>
<keyword evidence="1" id="KW-0812">Transmembrane</keyword>
<evidence type="ECO:0000256" key="1">
    <source>
        <dbReference type="SAM" id="Phobius"/>
    </source>
</evidence>
<reference evidence="2 3" key="1">
    <citation type="submission" date="2019-03" db="EMBL/GenBank/DDBJ databases">
        <title>Draft genome of Brevundimonas sp. a heavy metal resistant soil bacteria.</title>
        <authorList>
            <person name="Soto J."/>
        </authorList>
    </citation>
    <scope>NUCLEOTIDE SEQUENCE [LARGE SCALE GENOMIC DNA]</scope>
    <source>
        <strain evidence="2 3">B-10</strain>
    </source>
</reference>
<accession>A0A4Y9S6R1</accession>
<dbReference type="OrthoDB" id="7206612at2"/>
<evidence type="ECO:0000313" key="3">
    <source>
        <dbReference type="Proteomes" id="UP000298216"/>
    </source>
</evidence>